<feature type="domain" description="Methylated-DNA-[protein]-cysteine S-methyltransferase DNA binding" evidence="10">
    <location>
        <begin position="72"/>
        <end position="151"/>
    </location>
</feature>
<reference evidence="13" key="1">
    <citation type="submission" date="2017-11" db="EMBL/GenBank/DDBJ databases">
        <title>The draft genome sequence of Chromatocurvus sp. F02.</title>
        <authorList>
            <person name="Du Z.-J."/>
            <person name="Chang Y.-Q."/>
        </authorList>
    </citation>
    <scope>NUCLEOTIDE SEQUENCE [LARGE SCALE GENOMIC DNA]</scope>
    <source>
        <strain evidence="13">F02</strain>
    </source>
</reference>
<dbReference type="InterPro" id="IPR001497">
    <property type="entry name" value="MethylDNA_cys_MeTrfase_AS"/>
</dbReference>
<dbReference type="EMBL" id="PKLZ01000018">
    <property type="protein sequence ID" value="PLW81008.1"/>
    <property type="molecule type" value="Genomic_DNA"/>
</dbReference>
<keyword evidence="4 9" id="KW-0489">Methyltransferase</keyword>
<dbReference type="InterPro" id="IPR014048">
    <property type="entry name" value="MethylDNA_cys_MeTrfase_DNA-bd"/>
</dbReference>
<evidence type="ECO:0000256" key="2">
    <source>
        <dbReference type="ARBA" id="ARBA00008711"/>
    </source>
</evidence>
<dbReference type="HAMAP" id="MF_00772">
    <property type="entry name" value="OGT"/>
    <property type="match status" value="1"/>
</dbReference>
<feature type="active site" description="Nucleophile; methyl group acceptor" evidence="9">
    <location>
        <position position="123"/>
    </location>
</feature>
<dbReference type="Gene3D" id="1.10.10.10">
    <property type="entry name" value="Winged helix-like DNA-binding domain superfamily/Winged helix DNA-binding domain"/>
    <property type="match status" value="1"/>
</dbReference>
<evidence type="ECO:0000313" key="13">
    <source>
        <dbReference type="Proteomes" id="UP000234845"/>
    </source>
</evidence>
<evidence type="ECO:0000256" key="1">
    <source>
        <dbReference type="ARBA" id="ARBA00001286"/>
    </source>
</evidence>
<dbReference type="PANTHER" id="PTHR10815">
    <property type="entry name" value="METHYLATED-DNA--PROTEIN-CYSTEINE METHYLTRANSFERASE"/>
    <property type="match status" value="1"/>
</dbReference>
<dbReference type="FunFam" id="1.10.10.10:FF:000214">
    <property type="entry name" value="Methylated-DNA--protein-cysteine methyltransferase"/>
    <property type="match status" value="1"/>
</dbReference>
<comment type="caution">
    <text evidence="12">The sequence shown here is derived from an EMBL/GenBank/DDBJ whole genome shotgun (WGS) entry which is preliminary data.</text>
</comment>
<evidence type="ECO:0000256" key="3">
    <source>
        <dbReference type="ARBA" id="ARBA00022490"/>
    </source>
</evidence>
<dbReference type="PROSITE" id="PS00374">
    <property type="entry name" value="MGMT"/>
    <property type="match status" value="1"/>
</dbReference>
<dbReference type="InterPro" id="IPR008332">
    <property type="entry name" value="MethylG_MeTrfase_N"/>
</dbReference>
<dbReference type="SUPFAM" id="SSF46767">
    <property type="entry name" value="Methylated DNA-protein cysteine methyltransferase, C-terminal domain"/>
    <property type="match status" value="1"/>
</dbReference>
<dbReference type="CDD" id="cd06445">
    <property type="entry name" value="ATase"/>
    <property type="match status" value="1"/>
</dbReference>
<comment type="catalytic activity">
    <reaction evidence="1 9">
        <text>a 4-O-methyl-thymidine in DNA + L-cysteinyl-[protein] = a thymidine in DNA + S-methyl-L-cysteinyl-[protein]</text>
        <dbReference type="Rhea" id="RHEA:53428"/>
        <dbReference type="Rhea" id="RHEA-COMP:10131"/>
        <dbReference type="Rhea" id="RHEA-COMP:10132"/>
        <dbReference type="Rhea" id="RHEA-COMP:13555"/>
        <dbReference type="Rhea" id="RHEA-COMP:13556"/>
        <dbReference type="ChEBI" id="CHEBI:29950"/>
        <dbReference type="ChEBI" id="CHEBI:82612"/>
        <dbReference type="ChEBI" id="CHEBI:137386"/>
        <dbReference type="ChEBI" id="CHEBI:137387"/>
        <dbReference type="EC" id="2.1.1.63"/>
    </reaction>
</comment>
<accession>A0A2N5XXY5</accession>
<dbReference type="InterPro" id="IPR036388">
    <property type="entry name" value="WH-like_DNA-bd_sf"/>
</dbReference>
<dbReference type="InterPro" id="IPR036631">
    <property type="entry name" value="MGMT_N_sf"/>
</dbReference>
<evidence type="ECO:0000256" key="5">
    <source>
        <dbReference type="ARBA" id="ARBA00022679"/>
    </source>
</evidence>
<dbReference type="GO" id="GO:0005737">
    <property type="term" value="C:cytoplasm"/>
    <property type="evidence" value="ECO:0007669"/>
    <property type="project" value="UniProtKB-SubCell"/>
</dbReference>
<evidence type="ECO:0000259" key="10">
    <source>
        <dbReference type="Pfam" id="PF01035"/>
    </source>
</evidence>
<keyword evidence="3 9" id="KW-0963">Cytoplasm</keyword>
<feature type="domain" description="Methylguanine DNA methyltransferase ribonuclease-like" evidence="11">
    <location>
        <begin position="5"/>
        <end position="66"/>
    </location>
</feature>
<dbReference type="Proteomes" id="UP000234845">
    <property type="component" value="Unassembled WGS sequence"/>
</dbReference>
<dbReference type="InterPro" id="IPR036217">
    <property type="entry name" value="MethylDNA_cys_MeTrfase_DNAb"/>
</dbReference>
<comment type="miscellaneous">
    <text evidence="9">This enzyme catalyzes only one turnover and therefore is not strictly catalytic. According to one definition, an enzyme is a biocatalyst that acts repeatedly and over many reaction cycles.</text>
</comment>
<keyword evidence="5 9" id="KW-0808">Transferase</keyword>
<comment type="similarity">
    <text evidence="2 9">Belongs to the MGMT family.</text>
</comment>
<proteinExistence type="inferred from homology"/>
<keyword evidence="13" id="KW-1185">Reference proteome</keyword>
<keyword evidence="6 9" id="KW-0227">DNA damage</keyword>
<dbReference type="PANTHER" id="PTHR10815:SF5">
    <property type="entry name" value="METHYLATED-DNA--PROTEIN-CYSTEINE METHYLTRANSFERASE"/>
    <property type="match status" value="1"/>
</dbReference>
<comment type="subcellular location">
    <subcellularLocation>
        <location evidence="9">Cytoplasm</location>
    </subcellularLocation>
</comment>
<comment type="function">
    <text evidence="9">Involved in the cellular defense against the biological effects of O6-methylguanine (O6-MeG) and O4-methylthymine (O4-MeT) in DNA. Repairs the methylated nucleobase in DNA by stoichiometrically transferring the methyl group to a cysteine residue in the enzyme. This is a suicide reaction: the enzyme is irreversibly inactivated.</text>
</comment>
<dbReference type="SUPFAM" id="SSF53155">
    <property type="entry name" value="Methylated DNA-protein cysteine methyltransferase domain"/>
    <property type="match status" value="1"/>
</dbReference>
<evidence type="ECO:0000256" key="6">
    <source>
        <dbReference type="ARBA" id="ARBA00022763"/>
    </source>
</evidence>
<keyword evidence="7 9" id="KW-0234">DNA repair</keyword>
<dbReference type="RefSeq" id="WP_101522861.1">
    <property type="nucleotide sequence ID" value="NZ_PKLZ01000018.1"/>
</dbReference>
<dbReference type="Pfam" id="PF01035">
    <property type="entry name" value="DNA_binding_1"/>
    <property type="match status" value="1"/>
</dbReference>
<evidence type="ECO:0000256" key="7">
    <source>
        <dbReference type="ARBA" id="ARBA00023204"/>
    </source>
</evidence>
<dbReference type="GO" id="GO:0032259">
    <property type="term" value="P:methylation"/>
    <property type="evidence" value="ECO:0007669"/>
    <property type="project" value="UniProtKB-KW"/>
</dbReference>
<dbReference type="EC" id="2.1.1.63" evidence="9"/>
<dbReference type="Pfam" id="PF02870">
    <property type="entry name" value="Methyltransf_1N"/>
    <property type="match status" value="1"/>
</dbReference>
<evidence type="ECO:0000256" key="8">
    <source>
        <dbReference type="ARBA" id="ARBA00049348"/>
    </source>
</evidence>
<dbReference type="AlphaFoldDB" id="A0A2N5XXY5"/>
<protein>
    <recommendedName>
        <fullName evidence="9">Methylated-DNA--protein-cysteine methyltransferase</fullName>
        <ecNumber evidence="9">2.1.1.63</ecNumber>
    </recommendedName>
    <alternativeName>
        <fullName evidence="9">6-O-methylguanine-DNA methyltransferase</fullName>
        <shortName evidence="9">MGMT</shortName>
    </alternativeName>
    <alternativeName>
        <fullName evidence="9">O-6-methylguanine-DNA-alkyltransferase</fullName>
    </alternativeName>
</protein>
<name>A0A2N5XXY5_9GAMM</name>
<gene>
    <name evidence="12" type="ORF">CWI75_17680</name>
</gene>
<dbReference type="Gene3D" id="3.30.160.70">
    <property type="entry name" value="Methylated DNA-protein cysteine methyltransferase domain"/>
    <property type="match status" value="1"/>
</dbReference>
<evidence type="ECO:0000259" key="11">
    <source>
        <dbReference type="Pfam" id="PF02870"/>
    </source>
</evidence>
<evidence type="ECO:0000313" key="12">
    <source>
        <dbReference type="EMBL" id="PLW81008.1"/>
    </source>
</evidence>
<dbReference type="InterPro" id="IPR023546">
    <property type="entry name" value="MGMT"/>
</dbReference>
<comment type="catalytic activity">
    <reaction evidence="8 9">
        <text>a 6-O-methyl-2'-deoxyguanosine in DNA + L-cysteinyl-[protein] = S-methyl-L-cysteinyl-[protein] + a 2'-deoxyguanosine in DNA</text>
        <dbReference type="Rhea" id="RHEA:24000"/>
        <dbReference type="Rhea" id="RHEA-COMP:10131"/>
        <dbReference type="Rhea" id="RHEA-COMP:10132"/>
        <dbReference type="Rhea" id="RHEA-COMP:11367"/>
        <dbReference type="Rhea" id="RHEA-COMP:11368"/>
        <dbReference type="ChEBI" id="CHEBI:29950"/>
        <dbReference type="ChEBI" id="CHEBI:82612"/>
        <dbReference type="ChEBI" id="CHEBI:85445"/>
        <dbReference type="ChEBI" id="CHEBI:85448"/>
        <dbReference type="EC" id="2.1.1.63"/>
    </reaction>
</comment>
<dbReference type="OrthoDB" id="9802228at2"/>
<sequence length="154" mass="16546">MPAIIMDSPLGPLQLVSEGEHLVAIHFPDHHSGEANSSQPEPVLKAAKKQLQEYFNGQRRDFSLPLAGKGTPFQQSVWQALRQIPFGEVRSYRDIALAINNPKAVRAVGGANGRNPLPIVVPCHRVIGADGSLTGFGGGLPLKRQLLAIEGRAC</sequence>
<organism evidence="12 13">
    <name type="scientific">Kineobactrum sediminis</name>
    <dbReference type="NCBI Taxonomy" id="1905677"/>
    <lineage>
        <taxon>Bacteria</taxon>
        <taxon>Pseudomonadati</taxon>
        <taxon>Pseudomonadota</taxon>
        <taxon>Gammaproteobacteria</taxon>
        <taxon>Cellvibrionales</taxon>
        <taxon>Halieaceae</taxon>
        <taxon>Kineobactrum</taxon>
    </lineage>
</organism>
<evidence type="ECO:0000256" key="9">
    <source>
        <dbReference type="HAMAP-Rule" id="MF_00772"/>
    </source>
</evidence>
<dbReference type="GO" id="GO:0006307">
    <property type="term" value="P:DNA alkylation repair"/>
    <property type="evidence" value="ECO:0007669"/>
    <property type="project" value="UniProtKB-UniRule"/>
</dbReference>
<dbReference type="GO" id="GO:0003908">
    <property type="term" value="F:methylated-DNA-[protein]-cysteine S-methyltransferase activity"/>
    <property type="evidence" value="ECO:0007669"/>
    <property type="project" value="UniProtKB-UniRule"/>
</dbReference>
<evidence type="ECO:0000256" key="4">
    <source>
        <dbReference type="ARBA" id="ARBA00022603"/>
    </source>
</evidence>
<dbReference type="NCBIfam" id="TIGR00589">
    <property type="entry name" value="ogt"/>
    <property type="match status" value="1"/>
</dbReference>